<evidence type="ECO:0000256" key="1">
    <source>
        <dbReference type="SAM" id="MobiDB-lite"/>
    </source>
</evidence>
<comment type="caution">
    <text evidence="2">The sequence shown here is derived from an EMBL/GenBank/DDBJ whole genome shotgun (WGS) entry which is preliminary data.</text>
</comment>
<evidence type="ECO:0000313" key="3">
    <source>
        <dbReference type="Proteomes" id="UP000828390"/>
    </source>
</evidence>
<dbReference type="Proteomes" id="UP000828390">
    <property type="component" value="Unassembled WGS sequence"/>
</dbReference>
<accession>A0A9D4GHE0</accession>
<name>A0A9D4GHE0_DREPO</name>
<sequence length="56" mass="6127">MDSSSSSRKPSTSAFGNDSSCQDDLCFFCTPLLSHSLLSMAKLKIQMSISDEHQII</sequence>
<reference evidence="2" key="2">
    <citation type="submission" date="2020-11" db="EMBL/GenBank/DDBJ databases">
        <authorList>
            <person name="McCartney M.A."/>
            <person name="Auch B."/>
            <person name="Kono T."/>
            <person name="Mallez S."/>
            <person name="Becker A."/>
            <person name="Gohl D.M."/>
            <person name="Silverstein K.A.T."/>
            <person name="Koren S."/>
            <person name="Bechman K.B."/>
            <person name="Herman A."/>
            <person name="Abrahante J.E."/>
            <person name="Garbe J."/>
        </authorList>
    </citation>
    <scope>NUCLEOTIDE SEQUENCE</scope>
    <source>
        <strain evidence="2">Duluth1</strain>
        <tissue evidence="2">Whole animal</tissue>
    </source>
</reference>
<evidence type="ECO:0000313" key="2">
    <source>
        <dbReference type="EMBL" id="KAH3815531.1"/>
    </source>
</evidence>
<reference evidence="2" key="1">
    <citation type="journal article" date="2019" name="bioRxiv">
        <title>The Genome of the Zebra Mussel, Dreissena polymorpha: A Resource for Invasive Species Research.</title>
        <authorList>
            <person name="McCartney M.A."/>
            <person name="Auch B."/>
            <person name="Kono T."/>
            <person name="Mallez S."/>
            <person name="Zhang Y."/>
            <person name="Obille A."/>
            <person name="Becker A."/>
            <person name="Abrahante J.E."/>
            <person name="Garbe J."/>
            <person name="Badalamenti J.P."/>
            <person name="Herman A."/>
            <person name="Mangelson H."/>
            <person name="Liachko I."/>
            <person name="Sullivan S."/>
            <person name="Sone E.D."/>
            <person name="Koren S."/>
            <person name="Silverstein K.A.T."/>
            <person name="Beckman K.B."/>
            <person name="Gohl D.M."/>
        </authorList>
    </citation>
    <scope>NUCLEOTIDE SEQUENCE</scope>
    <source>
        <strain evidence="2">Duluth1</strain>
        <tissue evidence="2">Whole animal</tissue>
    </source>
</reference>
<proteinExistence type="predicted"/>
<feature type="region of interest" description="Disordered" evidence="1">
    <location>
        <begin position="1"/>
        <end position="21"/>
    </location>
</feature>
<keyword evidence="3" id="KW-1185">Reference proteome</keyword>
<organism evidence="2 3">
    <name type="scientific">Dreissena polymorpha</name>
    <name type="common">Zebra mussel</name>
    <name type="synonym">Mytilus polymorpha</name>
    <dbReference type="NCBI Taxonomy" id="45954"/>
    <lineage>
        <taxon>Eukaryota</taxon>
        <taxon>Metazoa</taxon>
        <taxon>Spiralia</taxon>
        <taxon>Lophotrochozoa</taxon>
        <taxon>Mollusca</taxon>
        <taxon>Bivalvia</taxon>
        <taxon>Autobranchia</taxon>
        <taxon>Heteroconchia</taxon>
        <taxon>Euheterodonta</taxon>
        <taxon>Imparidentia</taxon>
        <taxon>Neoheterodontei</taxon>
        <taxon>Myida</taxon>
        <taxon>Dreissenoidea</taxon>
        <taxon>Dreissenidae</taxon>
        <taxon>Dreissena</taxon>
    </lineage>
</organism>
<dbReference type="EMBL" id="JAIWYP010000006">
    <property type="protein sequence ID" value="KAH3815531.1"/>
    <property type="molecule type" value="Genomic_DNA"/>
</dbReference>
<gene>
    <name evidence="2" type="ORF">DPMN_144058</name>
</gene>
<dbReference type="AlphaFoldDB" id="A0A9D4GHE0"/>
<feature type="compositionally biased region" description="Low complexity" evidence="1">
    <location>
        <begin position="1"/>
        <end position="13"/>
    </location>
</feature>
<protein>
    <submittedName>
        <fullName evidence="2">Uncharacterized protein</fullName>
    </submittedName>
</protein>